<dbReference type="InterPro" id="IPR038610">
    <property type="entry name" value="FliK-like_C_sf"/>
</dbReference>
<name>A0AAJ2BWQ4_ACIDE</name>
<protein>
    <submittedName>
        <fullName evidence="3">Flagellar hook-length control protein FliK</fullName>
    </submittedName>
</protein>
<keyword evidence="3" id="KW-0966">Cell projection</keyword>
<evidence type="ECO:0000313" key="5">
    <source>
        <dbReference type="Proteomes" id="UP001249076"/>
    </source>
</evidence>
<dbReference type="PANTHER" id="PTHR37533">
    <property type="entry name" value="FLAGELLAR HOOK-LENGTH CONTROL PROTEIN"/>
    <property type="match status" value="1"/>
</dbReference>
<keyword evidence="5" id="KW-1185">Reference proteome</keyword>
<reference evidence="3 5" key="1">
    <citation type="submission" date="2023-07" db="EMBL/GenBank/DDBJ databases">
        <title>Sorghum-associated microbial communities from plants grown in Nebraska, USA.</title>
        <authorList>
            <person name="Schachtman D."/>
        </authorList>
    </citation>
    <scope>NUCLEOTIDE SEQUENCE</scope>
    <source>
        <strain evidence="4 5">BE105</strain>
        <strain evidence="3">BE69</strain>
    </source>
</reference>
<evidence type="ECO:0000313" key="3">
    <source>
        <dbReference type="EMBL" id="MDR6769236.1"/>
    </source>
</evidence>
<evidence type="ECO:0000313" key="6">
    <source>
        <dbReference type="Proteomes" id="UP001253458"/>
    </source>
</evidence>
<dbReference type="InterPro" id="IPR021136">
    <property type="entry name" value="Flagellar_hook_control-like_C"/>
</dbReference>
<comment type="caution">
    <text evidence="3">The sequence shown here is derived from an EMBL/GenBank/DDBJ whole genome shotgun (WGS) entry which is preliminary data.</text>
</comment>
<dbReference type="InterPro" id="IPR052563">
    <property type="entry name" value="FliK"/>
</dbReference>
<dbReference type="EMBL" id="JAVDTS010000009">
    <property type="protein sequence ID" value="MDR6839613.1"/>
    <property type="molecule type" value="Genomic_DNA"/>
</dbReference>
<dbReference type="CDD" id="cd17470">
    <property type="entry name" value="T3SS_Flik_C"/>
    <property type="match status" value="1"/>
</dbReference>
<evidence type="ECO:0000256" key="1">
    <source>
        <dbReference type="SAM" id="MobiDB-lite"/>
    </source>
</evidence>
<keyword evidence="3" id="KW-0969">Cilium</keyword>
<evidence type="ECO:0000313" key="4">
    <source>
        <dbReference type="EMBL" id="MDR6839613.1"/>
    </source>
</evidence>
<feature type="region of interest" description="Disordered" evidence="1">
    <location>
        <begin position="1"/>
        <end position="47"/>
    </location>
</feature>
<dbReference type="Proteomes" id="UP001253458">
    <property type="component" value="Unassembled WGS sequence"/>
</dbReference>
<organism evidence="3 6">
    <name type="scientific">Acidovorax delafieldii</name>
    <name type="common">Pseudomonas delafieldii</name>
    <dbReference type="NCBI Taxonomy" id="47920"/>
    <lineage>
        <taxon>Bacteria</taxon>
        <taxon>Pseudomonadati</taxon>
        <taxon>Pseudomonadota</taxon>
        <taxon>Betaproteobacteria</taxon>
        <taxon>Burkholderiales</taxon>
        <taxon>Comamonadaceae</taxon>
        <taxon>Acidovorax</taxon>
    </lineage>
</organism>
<dbReference type="RefSeq" id="WP_310048505.1">
    <property type="nucleotide sequence ID" value="NZ_JAVDTL010000009.1"/>
</dbReference>
<gene>
    <name evidence="3" type="ORF">J2W88_004544</name>
    <name evidence="4" type="ORF">J2W93_004481</name>
</gene>
<proteinExistence type="predicted"/>
<sequence length="191" mass="19717">MLAAAASVRAPEFSAGGRSSGEGSGPSGSWAEGASPSSPVEAGNFADATVFADPNAMDAEDRVAEQVAYWVNQKTQNAELTLQRDGHPVEVSVSLSGNEAHVSFRSDQQQTRELLDQSMAQLSDLLRSEGLVLSGMSVGTSARDSTGGRETGQQRPREGARQAQVVSAVPAGATSLARGGGALDRAVDIFV</sequence>
<dbReference type="EMBL" id="JAVDTL010000009">
    <property type="protein sequence ID" value="MDR6769236.1"/>
    <property type="molecule type" value="Genomic_DNA"/>
</dbReference>
<accession>A0AAJ2BWQ4</accession>
<feature type="domain" description="Flagellar hook-length control protein-like C-terminal" evidence="2">
    <location>
        <begin position="65"/>
        <end position="142"/>
    </location>
</feature>
<feature type="region of interest" description="Disordered" evidence="1">
    <location>
        <begin position="137"/>
        <end position="165"/>
    </location>
</feature>
<dbReference type="AlphaFoldDB" id="A0AAJ2BWQ4"/>
<dbReference type="Pfam" id="PF02120">
    <property type="entry name" value="Flg_hook"/>
    <property type="match status" value="1"/>
</dbReference>
<dbReference type="Gene3D" id="3.30.750.140">
    <property type="match status" value="1"/>
</dbReference>
<dbReference type="Proteomes" id="UP001249076">
    <property type="component" value="Unassembled WGS sequence"/>
</dbReference>
<evidence type="ECO:0000259" key="2">
    <source>
        <dbReference type="Pfam" id="PF02120"/>
    </source>
</evidence>
<keyword evidence="3" id="KW-0282">Flagellum</keyword>
<dbReference type="PANTHER" id="PTHR37533:SF2">
    <property type="entry name" value="FLAGELLAR HOOK-LENGTH CONTROL PROTEIN"/>
    <property type="match status" value="1"/>
</dbReference>
<feature type="compositionally biased region" description="Low complexity" evidence="1">
    <location>
        <begin position="27"/>
        <end position="39"/>
    </location>
</feature>